<gene>
    <name evidence="1" type="ORF">CTOB1V02_LOCUS4752</name>
</gene>
<sequence>MRWFWYFVSFVACVGYEVGEPSHSVVLSESAGRPAVTVAWFEEPDHLVFEVVASTLGYVALGFSATGRMEGSDFLVTWVDSLGFGHAESNFISVFFAYNPCVGEAVPLRRDCHYSEVQALLCDCLSSGRKQMLELREEADA</sequence>
<dbReference type="AlphaFoldDB" id="A0A7R8WDE1"/>
<evidence type="ECO:0000313" key="1">
    <source>
        <dbReference type="EMBL" id="CAD7226838.1"/>
    </source>
</evidence>
<dbReference type="InterPro" id="IPR005018">
    <property type="entry name" value="DOMON_domain"/>
</dbReference>
<organism evidence="1">
    <name type="scientific">Cyprideis torosa</name>
    <dbReference type="NCBI Taxonomy" id="163714"/>
    <lineage>
        <taxon>Eukaryota</taxon>
        <taxon>Metazoa</taxon>
        <taxon>Ecdysozoa</taxon>
        <taxon>Arthropoda</taxon>
        <taxon>Crustacea</taxon>
        <taxon>Oligostraca</taxon>
        <taxon>Ostracoda</taxon>
        <taxon>Podocopa</taxon>
        <taxon>Podocopida</taxon>
        <taxon>Cytherocopina</taxon>
        <taxon>Cytheroidea</taxon>
        <taxon>Cytherideidae</taxon>
        <taxon>Cyprideis</taxon>
    </lineage>
</organism>
<dbReference type="InterPro" id="IPR045266">
    <property type="entry name" value="DOH_DOMON"/>
</dbReference>
<protein>
    <submittedName>
        <fullName evidence="1">Uncharacterized protein</fullName>
    </submittedName>
</protein>
<proteinExistence type="predicted"/>
<name>A0A7R8WDE1_9CRUS</name>
<accession>A0A7R8WDE1</accession>
<dbReference type="EMBL" id="OB660948">
    <property type="protein sequence ID" value="CAD7226838.1"/>
    <property type="molecule type" value="Genomic_DNA"/>
</dbReference>
<dbReference type="CDD" id="cd09631">
    <property type="entry name" value="DOMON_DOH"/>
    <property type="match status" value="1"/>
</dbReference>
<reference evidence="1" key="1">
    <citation type="submission" date="2020-11" db="EMBL/GenBank/DDBJ databases">
        <authorList>
            <person name="Tran Van P."/>
        </authorList>
    </citation>
    <scope>NUCLEOTIDE SEQUENCE</scope>
</reference>
<dbReference type="OrthoDB" id="19261at2759"/>
<dbReference type="PROSITE" id="PS50836">
    <property type="entry name" value="DOMON"/>
    <property type="match status" value="1"/>
</dbReference>